<evidence type="ECO:0000313" key="7">
    <source>
        <dbReference type="Proteomes" id="UP001370590"/>
    </source>
</evidence>
<dbReference type="Pfam" id="PF14490">
    <property type="entry name" value="HHH_RecD2"/>
    <property type="match status" value="1"/>
</dbReference>
<dbReference type="SUPFAM" id="SSF52540">
    <property type="entry name" value="P-loop containing nucleoside triphosphate hydrolases"/>
    <property type="match status" value="2"/>
</dbReference>
<reference evidence="6 7" key="1">
    <citation type="submission" date="2023-10" db="EMBL/GenBank/DDBJ databases">
        <title>Nicoliella lavandulae sp. nov. isolated from Lavandula angustifolia flowers.</title>
        <authorList>
            <person name="Alcantara C."/>
            <person name="Zuniga M."/>
            <person name="Landete J.M."/>
            <person name="Monedero V."/>
        </authorList>
    </citation>
    <scope>NUCLEOTIDE SEQUENCE [LARGE SCALE GENOMIC DNA]</scope>
    <source>
        <strain evidence="6 7">Es01</strain>
    </source>
</reference>
<dbReference type="CDD" id="cd18809">
    <property type="entry name" value="SF1_C_RecD"/>
    <property type="match status" value="1"/>
</dbReference>
<evidence type="ECO:0000256" key="3">
    <source>
        <dbReference type="HAMAP-Rule" id="MF_01488"/>
    </source>
</evidence>
<feature type="compositionally biased region" description="Polar residues" evidence="4">
    <location>
        <begin position="768"/>
        <end position="786"/>
    </location>
</feature>
<keyword evidence="3" id="KW-0378">Hydrolase</keyword>
<dbReference type="CDD" id="cd17933">
    <property type="entry name" value="DEXSc_RecD-like"/>
    <property type="match status" value="1"/>
</dbReference>
<protein>
    <recommendedName>
        <fullName evidence="3">ATP-dependent RecD2 DNA helicase</fullName>
        <ecNumber evidence="3">5.6.2.3</ecNumber>
    </recommendedName>
    <alternativeName>
        <fullName evidence="3">DNA 5'-3' helicase subunit RecD2</fullName>
    </alternativeName>
</protein>
<evidence type="ECO:0000256" key="4">
    <source>
        <dbReference type="SAM" id="MobiDB-lite"/>
    </source>
</evidence>
<dbReference type="Pfam" id="PF23139">
    <property type="entry name" value="OB_YrrC"/>
    <property type="match status" value="1"/>
</dbReference>
<feature type="domain" description="AAA+ ATPase" evidence="5">
    <location>
        <begin position="361"/>
        <end position="565"/>
    </location>
</feature>
<comment type="caution">
    <text evidence="6">The sequence shown here is derived from an EMBL/GenBank/DDBJ whole genome shotgun (WGS) entry which is preliminary data.</text>
</comment>
<keyword evidence="3" id="KW-0238">DNA-binding</keyword>
<name>A0ABU8SMJ0_9LACO</name>
<dbReference type="InterPro" id="IPR050534">
    <property type="entry name" value="Coronavir_polyprotein_1ab"/>
</dbReference>
<keyword evidence="3" id="KW-0413">Isomerase</keyword>
<dbReference type="InterPro" id="IPR029493">
    <property type="entry name" value="RecD2-like_HHH"/>
</dbReference>
<dbReference type="EMBL" id="JAWMWH010000001">
    <property type="protein sequence ID" value="MEJ6400780.1"/>
    <property type="molecule type" value="Genomic_DNA"/>
</dbReference>
<dbReference type="InterPro" id="IPR055446">
    <property type="entry name" value="RecD2_N_OB"/>
</dbReference>
<keyword evidence="7" id="KW-1185">Reference proteome</keyword>
<evidence type="ECO:0000259" key="5">
    <source>
        <dbReference type="SMART" id="SM00382"/>
    </source>
</evidence>
<dbReference type="Pfam" id="PF13538">
    <property type="entry name" value="UvrD_C_2"/>
    <property type="match status" value="1"/>
</dbReference>
<comment type="catalytic activity">
    <reaction evidence="3">
        <text>ATP + H2O = ADP + phosphate + H(+)</text>
        <dbReference type="Rhea" id="RHEA:13065"/>
        <dbReference type="ChEBI" id="CHEBI:15377"/>
        <dbReference type="ChEBI" id="CHEBI:15378"/>
        <dbReference type="ChEBI" id="CHEBI:30616"/>
        <dbReference type="ChEBI" id="CHEBI:43474"/>
        <dbReference type="ChEBI" id="CHEBI:456216"/>
        <dbReference type="EC" id="5.6.2.3"/>
    </reaction>
</comment>
<dbReference type="InterPro" id="IPR003593">
    <property type="entry name" value="AAA+_ATPase"/>
</dbReference>
<dbReference type="InterPro" id="IPR041451">
    <property type="entry name" value="RecD2_SH13"/>
</dbReference>
<keyword evidence="2 3" id="KW-0067">ATP-binding</keyword>
<dbReference type="Pfam" id="PF13604">
    <property type="entry name" value="AAA_30"/>
    <property type="match status" value="1"/>
</dbReference>
<dbReference type="EC" id="5.6.2.3" evidence="3"/>
<comment type="function">
    <text evidence="3">DNA-dependent ATPase and ATP-dependent 5'-3' DNA helicase. Has no activity on blunt DNA or DNA with 3'-overhangs, requires at least 10 bases of 5'-ssDNA for helicase activity.</text>
</comment>
<dbReference type="Gene3D" id="3.40.50.300">
    <property type="entry name" value="P-loop containing nucleotide triphosphate hydrolases"/>
    <property type="match status" value="2"/>
</dbReference>
<evidence type="ECO:0000256" key="2">
    <source>
        <dbReference type="ARBA" id="ARBA00022840"/>
    </source>
</evidence>
<dbReference type="NCBIfam" id="TIGR01448">
    <property type="entry name" value="recD_rel"/>
    <property type="match status" value="1"/>
</dbReference>
<evidence type="ECO:0000256" key="1">
    <source>
        <dbReference type="ARBA" id="ARBA00022741"/>
    </source>
</evidence>
<keyword evidence="3" id="KW-0347">Helicase</keyword>
<dbReference type="Gene3D" id="2.30.30.940">
    <property type="match status" value="1"/>
</dbReference>
<accession>A0ABU8SMJ0</accession>
<organism evidence="6 7">
    <name type="scientific">Nicoliella lavandulae</name>
    <dbReference type="NCBI Taxonomy" id="3082954"/>
    <lineage>
        <taxon>Bacteria</taxon>
        <taxon>Bacillati</taxon>
        <taxon>Bacillota</taxon>
        <taxon>Bacilli</taxon>
        <taxon>Lactobacillales</taxon>
        <taxon>Lactobacillaceae</taxon>
        <taxon>Nicoliella</taxon>
    </lineage>
</organism>
<feature type="region of interest" description="Disordered" evidence="4">
    <location>
        <begin position="768"/>
        <end position="793"/>
    </location>
</feature>
<comment type="similarity">
    <text evidence="3">Belongs to the RecD family. RecD2 subfamily.</text>
</comment>
<dbReference type="InterPro" id="IPR006345">
    <property type="entry name" value="RecD2"/>
</dbReference>
<evidence type="ECO:0000313" key="6">
    <source>
        <dbReference type="EMBL" id="MEJ6400780.1"/>
    </source>
</evidence>
<dbReference type="SMART" id="SM00382">
    <property type="entry name" value="AAA"/>
    <property type="match status" value="1"/>
</dbReference>
<proteinExistence type="inferred from homology"/>
<dbReference type="RefSeq" id="WP_339960581.1">
    <property type="nucleotide sequence ID" value="NZ_JAWMWH010000001.1"/>
</dbReference>
<keyword evidence="1 3" id="KW-0547">Nucleotide-binding</keyword>
<feature type="binding site" evidence="3">
    <location>
        <begin position="372"/>
        <end position="376"/>
    </location>
    <ligand>
        <name>ATP</name>
        <dbReference type="ChEBI" id="CHEBI:30616"/>
    </ligand>
</feature>
<dbReference type="Proteomes" id="UP001370590">
    <property type="component" value="Unassembled WGS sequence"/>
</dbReference>
<sequence length="821" mass="91189">MADSVDLFDDNHSNPSEPLSLTGTVQAIFFESPDNFYKVLSVKIKSANFKWNSDDIIAVGSFGEMDLDAEYQFTGELVEHPKYGQQFKVTKYEGNTPKTSKGLIAYLSSDDFPGIGTKTAEKIVEQLGNNLIEKVINNPDVLKQLDLSPKQKEALTNGIKEHNGVEQIIIGLNSYGFSSNLAGKIYNFYKDKTLSVIKNNPYKLVEDINGISFKKADQIASQMGFTDDSIGRLRAGIMTALSRLSIKSGGTYAKLDQLVNESLKLLNSSRDGAVTIEAIGDQIIALAKANKIVGEQNKIYLRTLYEAEWEIAENIKRIEEAGDDTQALPDDQLDQMIRKIEFDNRIEYDASQISALKMAMKSSVFLLTGGPGTGKTTIIKGILSLYAKINDLSLSIADYVDDPYPFLLAAPTGRAAKRMRETTGAEASTIHKLLGLNINDDQEQDDAKETTVDGKLLIVDEMSMVDTYLFRRLINAVPDDMKVILVGDRDQLPSVGPGQVFNDLLQSKRIPSLELNTIHRQDDDSTIIELAHYVKNGHLPQDFMTNQSDRSFISCTARQIQSVIEQIVGKAHRKGFTSTDIQVLAPMYKGPIGVNNLNTIIQSIMNPKTSADQKEVEYRGVHYRIGDKVLQLVNSSENDVFNGDIGKIVSIETQPNNSSKDKLVIAFDDSEVTYQRKEWDQITLAYCTTIHKAQGSEFKMVILPIVPQYTIMLKRNLLYTAITRASKLLVLAGDVNSFVKCVETPSTKRWTSLCQRLRTVIKDVNQPTNQTESKVETVTNSTSASNDEPKSDKQILTEQLINSGKIDPMIGMDGISPDQFM</sequence>
<dbReference type="HAMAP" id="MF_01488">
    <property type="entry name" value="RecD2"/>
    <property type="match status" value="1"/>
</dbReference>
<dbReference type="InterPro" id="IPR027417">
    <property type="entry name" value="P-loop_NTPase"/>
</dbReference>
<gene>
    <name evidence="3" type="primary">recD2</name>
    <name evidence="6" type="ORF">R4146_06345</name>
</gene>
<dbReference type="Pfam" id="PF18335">
    <property type="entry name" value="SH3_13"/>
    <property type="match status" value="1"/>
</dbReference>
<dbReference type="Gene3D" id="1.10.10.2220">
    <property type="match status" value="1"/>
</dbReference>
<dbReference type="PANTHER" id="PTHR43788:SF6">
    <property type="entry name" value="DNA HELICASE B"/>
    <property type="match status" value="1"/>
</dbReference>
<dbReference type="PANTHER" id="PTHR43788">
    <property type="entry name" value="DNA2/NAM7 HELICASE FAMILY MEMBER"/>
    <property type="match status" value="1"/>
</dbReference>
<dbReference type="InterPro" id="IPR027785">
    <property type="entry name" value="UvrD-like_helicase_C"/>
</dbReference>